<dbReference type="InterPro" id="IPR014776">
    <property type="entry name" value="4pyrrole_Mease_sub2"/>
</dbReference>
<keyword evidence="5" id="KW-0489">Methyltransferase</keyword>
<proteinExistence type="inferred from homology"/>
<evidence type="ECO:0000313" key="14">
    <source>
        <dbReference type="Proteomes" id="UP000053411"/>
    </source>
</evidence>
<dbReference type="AlphaFoldDB" id="A0A0D2KT97"/>
<evidence type="ECO:0000256" key="4">
    <source>
        <dbReference type="ARBA" id="ARBA00011927"/>
    </source>
</evidence>
<dbReference type="EC" id="2.1.1.314" evidence="4"/>
<evidence type="ECO:0000256" key="8">
    <source>
        <dbReference type="ARBA" id="ARBA00048752"/>
    </source>
</evidence>
<dbReference type="VEuPathDB" id="FungiDB:Z520_04581"/>
<dbReference type="CDD" id="cd11647">
    <property type="entry name" value="DHP5_DphB"/>
    <property type="match status" value="1"/>
</dbReference>
<dbReference type="NCBIfam" id="TIGR00522">
    <property type="entry name" value="dph5"/>
    <property type="match status" value="1"/>
</dbReference>
<name>A0A0D2KT97_9EURO</name>
<evidence type="ECO:0000256" key="3">
    <source>
        <dbReference type="ARBA" id="ARBA00006729"/>
    </source>
</evidence>
<feature type="binding site" evidence="11">
    <location>
        <position position="221"/>
    </location>
    <ligand>
        <name>S-adenosyl-L-methionine</name>
        <dbReference type="ChEBI" id="CHEBI:59789"/>
    </ligand>
</feature>
<evidence type="ECO:0000256" key="5">
    <source>
        <dbReference type="ARBA" id="ARBA00022603"/>
    </source>
</evidence>
<dbReference type="InterPro" id="IPR004551">
    <property type="entry name" value="Dphthn_synthase"/>
</dbReference>
<feature type="domain" description="Tetrapyrrole methylase" evidence="12">
    <location>
        <begin position="1"/>
        <end position="236"/>
    </location>
</feature>
<evidence type="ECO:0000259" key="12">
    <source>
        <dbReference type="Pfam" id="PF00590"/>
    </source>
</evidence>
<feature type="binding site" evidence="11">
    <location>
        <begin position="112"/>
        <end position="113"/>
    </location>
    <ligand>
        <name>S-adenosyl-L-methionine</name>
        <dbReference type="ChEBI" id="CHEBI:59789"/>
    </ligand>
</feature>
<feature type="binding site" evidence="11">
    <location>
        <position position="87"/>
    </location>
    <ligand>
        <name>S-adenosyl-L-methionine</name>
        <dbReference type="ChEBI" id="CHEBI:59789"/>
    </ligand>
</feature>
<dbReference type="PANTHER" id="PTHR10882:SF0">
    <property type="entry name" value="DIPHTHINE METHYL ESTER SYNTHASE"/>
    <property type="match status" value="1"/>
</dbReference>
<dbReference type="PIRSF" id="PIRSF036432">
    <property type="entry name" value="Diphthine_synth"/>
    <property type="match status" value="1"/>
</dbReference>
<dbReference type="Pfam" id="PF00590">
    <property type="entry name" value="TP_methylase"/>
    <property type="match status" value="1"/>
</dbReference>
<gene>
    <name evidence="13" type="ORF">Z520_04581</name>
</gene>
<evidence type="ECO:0000256" key="2">
    <source>
        <dbReference type="ARBA" id="ARBA00005156"/>
    </source>
</evidence>
<evidence type="ECO:0000313" key="13">
    <source>
        <dbReference type="EMBL" id="KIX99943.1"/>
    </source>
</evidence>
<evidence type="ECO:0000256" key="7">
    <source>
        <dbReference type="ARBA" id="ARBA00022691"/>
    </source>
</evidence>
<accession>A0A0D2KT97</accession>
<evidence type="ECO:0000256" key="9">
    <source>
        <dbReference type="ARBA" id="ARBA00072033"/>
    </source>
</evidence>
<dbReference type="InterPro" id="IPR000878">
    <property type="entry name" value="4pyrrol_Mease"/>
</dbReference>
<dbReference type="GeneID" id="27710327"/>
<dbReference type="OrthoDB" id="2516at2759"/>
<organism evidence="13 14">
    <name type="scientific">Fonsecaea multimorphosa CBS 102226</name>
    <dbReference type="NCBI Taxonomy" id="1442371"/>
    <lineage>
        <taxon>Eukaryota</taxon>
        <taxon>Fungi</taxon>
        <taxon>Dikarya</taxon>
        <taxon>Ascomycota</taxon>
        <taxon>Pezizomycotina</taxon>
        <taxon>Eurotiomycetes</taxon>
        <taxon>Chaetothyriomycetidae</taxon>
        <taxon>Chaetothyriales</taxon>
        <taxon>Herpotrichiellaceae</taxon>
        <taxon>Fonsecaea</taxon>
    </lineage>
</organism>
<dbReference type="GO" id="GO:0032259">
    <property type="term" value="P:methylation"/>
    <property type="evidence" value="ECO:0007669"/>
    <property type="project" value="UniProtKB-KW"/>
</dbReference>
<dbReference type="InterPro" id="IPR014777">
    <property type="entry name" value="4pyrrole_Mease_sub1"/>
</dbReference>
<evidence type="ECO:0000256" key="1">
    <source>
        <dbReference type="ARBA" id="ARBA00004006"/>
    </source>
</evidence>
<dbReference type="Proteomes" id="UP000053411">
    <property type="component" value="Unassembled WGS sequence"/>
</dbReference>
<evidence type="ECO:0000256" key="6">
    <source>
        <dbReference type="ARBA" id="ARBA00022679"/>
    </source>
</evidence>
<comment type="pathway">
    <text evidence="2">Protein modification; peptidyl-diphthamide biosynthesis.</text>
</comment>
<dbReference type="FunFam" id="3.30.950.10:FF:000004">
    <property type="entry name" value="Diphthine synthase putative"/>
    <property type="match status" value="1"/>
</dbReference>
<dbReference type="Gene3D" id="3.30.950.10">
    <property type="entry name" value="Methyltransferase, Cobalt-precorrin-4 Transmethylase, Domain 2"/>
    <property type="match status" value="1"/>
</dbReference>
<comment type="function">
    <text evidence="1">S-adenosyl-L-methionine-dependent methyltransferase that catalyzes four methylations of the modified target histidine residue in translation elongation factor 2 (EF-2), to form an intermediate called diphthine methyl ester. The four successive methylation reactions represent the second step of diphthamide biosynthesis.</text>
</comment>
<evidence type="ECO:0000256" key="10">
    <source>
        <dbReference type="ARBA" id="ARBA00081951"/>
    </source>
</evidence>
<reference evidence="13 14" key="1">
    <citation type="submission" date="2015-01" db="EMBL/GenBank/DDBJ databases">
        <title>The Genome Sequence of Fonsecaea multimorphosa CBS 102226.</title>
        <authorList>
            <consortium name="The Broad Institute Genomics Platform"/>
            <person name="Cuomo C."/>
            <person name="de Hoog S."/>
            <person name="Gorbushina A."/>
            <person name="Stielow B."/>
            <person name="Teixiera M."/>
            <person name="Abouelleil A."/>
            <person name="Chapman S.B."/>
            <person name="Priest M."/>
            <person name="Young S.K."/>
            <person name="Wortman J."/>
            <person name="Nusbaum C."/>
            <person name="Birren B."/>
        </authorList>
    </citation>
    <scope>NUCLEOTIDE SEQUENCE [LARGE SCALE GENOMIC DNA]</scope>
    <source>
        <strain evidence="13 14">CBS 102226</strain>
    </source>
</reference>
<dbReference type="SUPFAM" id="SSF53790">
    <property type="entry name" value="Tetrapyrrole methylase"/>
    <property type="match status" value="1"/>
</dbReference>
<keyword evidence="14" id="KW-1185">Reference proteome</keyword>
<protein>
    <recommendedName>
        <fullName evidence="9">Diphthine methyl ester synthase</fullName>
        <ecNumber evidence="4">2.1.1.314</ecNumber>
    </recommendedName>
    <alternativeName>
        <fullName evidence="10">Diphthamide biosynthesis methyltransferase</fullName>
    </alternativeName>
</protein>
<dbReference type="GO" id="GO:0017183">
    <property type="term" value="P:protein histidyl modification to diphthamide"/>
    <property type="evidence" value="ECO:0007669"/>
    <property type="project" value="UniProtKB-UniPathway"/>
</dbReference>
<dbReference type="EMBL" id="KN848068">
    <property type="protein sequence ID" value="KIX99943.1"/>
    <property type="molecule type" value="Genomic_DNA"/>
</dbReference>
<comment type="similarity">
    <text evidence="3">Belongs to the diphthine synthase family.</text>
</comment>
<keyword evidence="7 11" id="KW-0949">S-adenosyl-L-methionine</keyword>
<evidence type="ECO:0000256" key="11">
    <source>
        <dbReference type="PIRSR" id="PIRSR036432-1"/>
    </source>
</evidence>
<dbReference type="FunFam" id="3.40.1010.10:FF:000004">
    <property type="entry name" value="Putative diphthine synthase"/>
    <property type="match status" value="1"/>
</dbReference>
<feature type="binding site" evidence="11">
    <location>
        <position position="163"/>
    </location>
    <ligand>
        <name>S-adenosyl-L-methionine</name>
        <dbReference type="ChEBI" id="CHEBI:59789"/>
    </ligand>
</feature>
<feature type="binding site" evidence="11">
    <location>
        <position position="84"/>
    </location>
    <ligand>
        <name>S-adenosyl-L-methionine</name>
        <dbReference type="ChEBI" id="CHEBI:59789"/>
    </ligand>
</feature>
<dbReference type="UniPathway" id="UPA00559"/>
<dbReference type="Gene3D" id="3.40.1010.10">
    <property type="entry name" value="Cobalt-precorrin-4 Transmethylase, Domain 1"/>
    <property type="match status" value="1"/>
</dbReference>
<dbReference type="InterPro" id="IPR035996">
    <property type="entry name" value="4pyrrol_Methylase_sf"/>
</dbReference>
<dbReference type="STRING" id="1442371.A0A0D2KT97"/>
<feature type="binding site" evidence="11">
    <location>
        <position position="9"/>
    </location>
    <ligand>
        <name>S-adenosyl-L-methionine</name>
        <dbReference type="ChEBI" id="CHEBI:59789"/>
    </ligand>
</feature>
<dbReference type="PANTHER" id="PTHR10882">
    <property type="entry name" value="DIPHTHINE SYNTHASE"/>
    <property type="match status" value="1"/>
</dbReference>
<dbReference type="GO" id="GO:0141133">
    <property type="term" value="F:diphthine methyl ester synthase activity"/>
    <property type="evidence" value="ECO:0007669"/>
    <property type="project" value="UniProtKB-EC"/>
</dbReference>
<comment type="catalytic activity">
    <reaction evidence="8">
        <text>2-[(3S)-amino-3-carboxypropyl]-L-histidyl-[translation elongation factor 2] + 4 S-adenosyl-L-methionine = diphthine methyl ester-[translation elongation factor 2] + 4 S-adenosyl-L-homocysteine + 3 H(+)</text>
        <dbReference type="Rhea" id="RHEA:42652"/>
        <dbReference type="Rhea" id="RHEA-COMP:9749"/>
        <dbReference type="Rhea" id="RHEA-COMP:10173"/>
        <dbReference type="ChEBI" id="CHEBI:15378"/>
        <dbReference type="ChEBI" id="CHEBI:57856"/>
        <dbReference type="ChEBI" id="CHEBI:59789"/>
        <dbReference type="ChEBI" id="CHEBI:73995"/>
        <dbReference type="ChEBI" id="CHEBI:79005"/>
        <dbReference type="EC" id="2.1.1.314"/>
    </reaction>
</comment>
<dbReference type="RefSeq" id="XP_016634066.1">
    <property type="nucleotide sequence ID" value="XM_016775086.1"/>
</dbReference>
<feature type="binding site" evidence="11">
    <location>
        <position position="246"/>
    </location>
    <ligand>
        <name>S-adenosyl-L-methionine</name>
        <dbReference type="ChEBI" id="CHEBI:59789"/>
    </ligand>
</feature>
<sequence length="285" mass="31997">MLYLVGLGLADESDITVKGLQVVKRAERVYLEAYTSILHCGKDKLESFYGRPVIVADREMVESSSDEILAGADKADVAFLVVGDPFGATTHTDLVLRAQELSIPVKSIPNASILNAIGATGLQLYNFGQTVSMVFFTENWKPASFYDRIRENASIGLHTLLLLDIKVKEQSLENMARGRKIYEPPRFMTVMQCAQQMLEIEEEKKERVYAEDSLAIGCARVGGDDQQFACGTLKELCDVDLGPPLHSLVLLGKRAHELEKDYIKRFAVNEETFEQSWKKYHDRNQ</sequence>
<keyword evidence="6" id="KW-0808">Transferase</keyword>
<dbReference type="HAMAP" id="MF_01084">
    <property type="entry name" value="Diphthine_synth"/>
    <property type="match status" value="1"/>
</dbReference>